<dbReference type="InterPro" id="IPR011053">
    <property type="entry name" value="Single_hybrid_motif"/>
</dbReference>
<dbReference type="AlphaFoldDB" id="A0A6P1TGU4"/>
<dbReference type="PANTHER" id="PTHR45266:SF3">
    <property type="entry name" value="OXALOACETATE DECARBOXYLASE ALPHA CHAIN"/>
    <property type="match status" value="1"/>
</dbReference>
<evidence type="ECO:0000256" key="7">
    <source>
        <dbReference type="ARBA" id="ARBA00023267"/>
    </source>
</evidence>
<dbReference type="InterPro" id="IPR001882">
    <property type="entry name" value="Biotin_BS"/>
</dbReference>
<comment type="function">
    <text evidence="8">This protein is a component of the acetyl coenzyme A carboxylase complex; first, biotin carboxylase catalyzes the carboxylation of the carrier protein and then the transcarboxylase transfers the carboxyl group to form malonyl-CoA.</text>
</comment>
<dbReference type="RefSeq" id="WP_161836164.1">
    <property type="nucleotide sequence ID" value="NZ_CP048000.1"/>
</dbReference>
<evidence type="ECO:0000313" key="10">
    <source>
        <dbReference type="EMBL" id="QHQ59517.1"/>
    </source>
</evidence>
<dbReference type="GO" id="GO:0009317">
    <property type="term" value="C:acetyl-CoA carboxylase complex"/>
    <property type="evidence" value="ECO:0007669"/>
    <property type="project" value="InterPro"/>
</dbReference>
<dbReference type="InterPro" id="IPR001249">
    <property type="entry name" value="AcCoA_biotinCC"/>
</dbReference>
<keyword evidence="11" id="KW-1185">Reference proteome</keyword>
<comment type="pathway">
    <text evidence="1 8">Lipid metabolism; fatty acid biosynthesis.</text>
</comment>
<evidence type="ECO:0000256" key="3">
    <source>
        <dbReference type="ARBA" id="ARBA00022516"/>
    </source>
</evidence>
<dbReference type="PANTHER" id="PTHR45266">
    <property type="entry name" value="OXALOACETATE DECARBOXYLASE ALPHA CHAIN"/>
    <property type="match status" value="1"/>
</dbReference>
<proteinExistence type="predicted"/>
<accession>A0A6P1TGU4</accession>
<dbReference type="EMBL" id="CP048000">
    <property type="protein sequence ID" value="QHQ59517.1"/>
    <property type="molecule type" value="Genomic_DNA"/>
</dbReference>
<dbReference type="PROSITE" id="PS00188">
    <property type="entry name" value="BIOTIN"/>
    <property type="match status" value="1"/>
</dbReference>
<evidence type="ECO:0000256" key="6">
    <source>
        <dbReference type="ARBA" id="ARBA00023160"/>
    </source>
</evidence>
<dbReference type="Gene3D" id="2.40.50.100">
    <property type="match status" value="1"/>
</dbReference>
<dbReference type="Pfam" id="PF00364">
    <property type="entry name" value="Biotin_lipoyl"/>
    <property type="match status" value="1"/>
</dbReference>
<organism evidence="10 11">
    <name type="scientific">Anaerocolumna sedimenticola</name>
    <dbReference type="NCBI Taxonomy" id="2696063"/>
    <lineage>
        <taxon>Bacteria</taxon>
        <taxon>Bacillati</taxon>
        <taxon>Bacillota</taxon>
        <taxon>Clostridia</taxon>
        <taxon>Lachnospirales</taxon>
        <taxon>Lachnospiraceae</taxon>
        <taxon>Anaerocolumna</taxon>
    </lineage>
</organism>
<keyword evidence="5 8" id="KW-0443">Lipid metabolism</keyword>
<evidence type="ECO:0000313" key="11">
    <source>
        <dbReference type="Proteomes" id="UP000464314"/>
    </source>
</evidence>
<protein>
    <recommendedName>
        <fullName evidence="2 8">Biotin carboxyl carrier protein of acetyl-CoA carboxylase</fullName>
    </recommendedName>
</protein>
<dbReference type="InterPro" id="IPR050709">
    <property type="entry name" value="Biotin_Carboxyl_Carrier/Decarb"/>
</dbReference>
<dbReference type="GO" id="GO:0006633">
    <property type="term" value="P:fatty acid biosynthetic process"/>
    <property type="evidence" value="ECO:0007669"/>
    <property type="project" value="UniProtKB-UniPathway"/>
</dbReference>
<dbReference type="InterPro" id="IPR000089">
    <property type="entry name" value="Biotin_lipoyl"/>
</dbReference>
<dbReference type="PROSITE" id="PS50968">
    <property type="entry name" value="BIOTINYL_LIPOYL"/>
    <property type="match status" value="1"/>
</dbReference>
<evidence type="ECO:0000256" key="1">
    <source>
        <dbReference type="ARBA" id="ARBA00005194"/>
    </source>
</evidence>
<dbReference type="CDD" id="cd06850">
    <property type="entry name" value="biotinyl_domain"/>
    <property type="match status" value="1"/>
</dbReference>
<dbReference type="UniPathway" id="UPA00094"/>
<dbReference type="KEGG" id="anr:Ana3638_00825"/>
<feature type="domain" description="Lipoyl-binding" evidence="9">
    <location>
        <begin position="66"/>
        <end position="142"/>
    </location>
</feature>
<dbReference type="GO" id="GO:0003989">
    <property type="term" value="F:acetyl-CoA carboxylase activity"/>
    <property type="evidence" value="ECO:0007669"/>
    <property type="project" value="InterPro"/>
</dbReference>
<keyword evidence="3 8" id="KW-0444">Lipid biosynthesis</keyword>
<gene>
    <name evidence="10" type="primary">accB</name>
    <name evidence="10" type="ORF">Ana3638_00825</name>
</gene>
<dbReference type="SUPFAM" id="SSF51230">
    <property type="entry name" value="Single hybrid motif"/>
    <property type="match status" value="1"/>
</dbReference>
<evidence type="ECO:0000259" key="9">
    <source>
        <dbReference type="PROSITE" id="PS50968"/>
    </source>
</evidence>
<dbReference type="PRINTS" id="PR01071">
    <property type="entry name" value="ACOABIOTINCC"/>
</dbReference>
<keyword evidence="6 8" id="KW-0275">Fatty acid biosynthesis</keyword>
<sequence length="144" mass="15728">MEMENIIKLIQTVSESSLTSFKYTEGDSSLSLEINRNVVYSQAPEISVTPVINGTKTETDKADSNKLTITSPMVGTFYAAKSEGSDPYITVGDVIKKGQIIGIVEAMKLMNEIESAYDGIVEAILVKNKDMIEYGQALVTIRPL</sequence>
<name>A0A6P1TGU4_9FIRM</name>
<evidence type="ECO:0000256" key="2">
    <source>
        <dbReference type="ARBA" id="ARBA00017562"/>
    </source>
</evidence>
<keyword evidence="4 8" id="KW-0276">Fatty acid metabolism</keyword>
<reference evidence="10 11" key="1">
    <citation type="submission" date="2020-01" db="EMBL/GenBank/DDBJ databases">
        <title>Genome analysis of Anaerocolumna sp. CBA3638.</title>
        <authorList>
            <person name="Kim J."/>
            <person name="Roh S.W."/>
        </authorList>
    </citation>
    <scope>NUCLEOTIDE SEQUENCE [LARGE SCALE GENOMIC DNA]</scope>
    <source>
        <strain evidence="10 11">CBA3638</strain>
    </source>
</reference>
<evidence type="ECO:0000256" key="5">
    <source>
        <dbReference type="ARBA" id="ARBA00023098"/>
    </source>
</evidence>
<dbReference type="NCBIfam" id="TIGR00531">
    <property type="entry name" value="BCCP"/>
    <property type="match status" value="1"/>
</dbReference>
<evidence type="ECO:0000256" key="4">
    <source>
        <dbReference type="ARBA" id="ARBA00022832"/>
    </source>
</evidence>
<evidence type="ECO:0000256" key="8">
    <source>
        <dbReference type="RuleBase" id="RU364072"/>
    </source>
</evidence>
<dbReference type="Proteomes" id="UP000464314">
    <property type="component" value="Chromosome"/>
</dbReference>
<keyword evidence="7 8" id="KW-0092">Biotin</keyword>